<dbReference type="InterPro" id="IPR001041">
    <property type="entry name" value="2Fe-2S_ferredoxin-type"/>
</dbReference>
<keyword evidence="4" id="KW-0479">Metal-binding</keyword>
<protein>
    <submittedName>
        <fullName evidence="10">2Fe-2S iron-sulfur cluster-binding protein</fullName>
    </submittedName>
</protein>
<evidence type="ECO:0000313" key="11">
    <source>
        <dbReference type="Proteomes" id="UP001056201"/>
    </source>
</evidence>
<keyword evidence="11" id="KW-1185">Reference proteome</keyword>
<feature type="domain" description="2Fe-2S ferredoxin-type" evidence="9">
    <location>
        <begin position="5"/>
        <end position="94"/>
    </location>
</feature>
<dbReference type="InterPro" id="IPR036010">
    <property type="entry name" value="2Fe-2S_ferredoxin-like_sf"/>
</dbReference>
<evidence type="ECO:0000256" key="3">
    <source>
        <dbReference type="ARBA" id="ARBA00022714"/>
    </source>
</evidence>
<dbReference type="CDD" id="cd00207">
    <property type="entry name" value="fer2"/>
    <property type="match status" value="1"/>
</dbReference>
<proteinExistence type="inferred from homology"/>
<reference evidence="10" key="1">
    <citation type="submission" date="2022-05" db="EMBL/GenBank/DDBJ databases">
        <title>An RpoN-dependent PEP-CTERM gene is involved in floc formation of an Aquincola tertiaricarbonis strain.</title>
        <authorList>
            <person name="Qiu D."/>
            <person name="Xia M."/>
        </authorList>
    </citation>
    <scope>NUCLEOTIDE SEQUENCE</scope>
    <source>
        <strain evidence="10">RN12</strain>
    </source>
</reference>
<dbReference type="Pfam" id="PF00111">
    <property type="entry name" value="Fer2"/>
    <property type="match status" value="1"/>
</dbReference>
<dbReference type="Proteomes" id="UP001056201">
    <property type="component" value="Chromosome 2"/>
</dbReference>
<comment type="similarity">
    <text evidence="1">Belongs to the 2Fe2S plant-type ferredoxin family.</text>
</comment>
<evidence type="ECO:0000313" key="10">
    <source>
        <dbReference type="EMBL" id="URI10227.1"/>
    </source>
</evidence>
<organism evidence="10 11">
    <name type="scientific">Aquincola tertiaricarbonis</name>
    <dbReference type="NCBI Taxonomy" id="391953"/>
    <lineage>
        <taxon>Bacteria</taxon>
        <taxon>Pseudomonadati</taxon>
        <taxon>Pseudomonadota</taxon>
        <taxon>Betaproteobacteria</taxon>
        <taxon>Burkholderiales</taxon>
        <taxon>Sphaerotilaceae</taxon>
        <taxon>Aquincola</taxon>
    </lineage>
</organism>
<evidence type="ECO:0000256" key="4">
    <source>
        <dbReference type="ARBA" id="ARBA00022723"/>
    </source>
</evidence>
<dbReference type="PROSITE" id="PS51085">
    <property type="entry name" value="2FE2S_FER_2"/>
    <property type="match status" value="1"/>
</dbReference>
<keyword evidence="3" id="KW-0001">2Fe-2S</keyword>
<evidence type="ECO:0000256" key="6">
    <source>
        <dbReference type="ARBA" id="ARBA00023004"/>
    </source>
</evidence>
<evidence type="ECO:0000256" key="7">
    <source>
        <dbReference type="ARBA" id="ARBA00023014"/>
    </source>
</evidence>
<dbReference type="PANTHER" id="PTHR43112">
    <property type="entry name" value="FERREDOXIN"/>
    <property type="match status" value="1"/>
</dbReference>
<evidence type="ECO:0000256" key="8">
    <source>
        <dbReference type="ARBA" id="ARBA00034078"/>
    </source>
</evidence>
<keyword evidence="6" id="KW-0408">Iron</keyword>
<keyword evidence="5" id="KW-0249">Electron transport</keyword>
<sequence length="96" mass="10189">MSPLHTIRLEPGAHCFSAAPDQTLLAAALQAGVPLRSACRNGSCRACLSQLQAGEVHYVIDWPGISRDERAEGAVLPCVAQPRSDVVLQAGRLVWG</sequence>
<evidence type="ECO:0000256" key="1">
    <source>
        <dbReference type="ARBA" id="ARBA00007874"/>
    </source>
</evidence>
<gene>
    <name evidence="10" type="ORF">MW290_14495</name>
</gene>
<dbReference type="Gene3D" id="3.10.20.30">
    <property type="match status" value="1"/>
</dbReference>
<dbReference type="PANTHER" id="PTHR43112:SF3">
    <property type="entry name" value="FERREDOXIN-2, CHLOROPLASTIC"/>
    <property type="match status" value="1"/>
</dbReference>
<evidence type="ECO:0000256" key="5">
    <source>
        <dbReference type="ARBA" id="ARBA00022982"/>
    </source>
</evidence>
<keyword evidence="2" id="KW-0813">Transport</keyword>
<dbReference type="EMBL" id="CP097636">
    <property type="protein sequence ID" value="URI10227.1"/>
    <property type="molecule type" value="Genomic_DNA"/>
</dbReference>
<dbReference type="RefSeq" id="WP_250198432.1">
    <property type="nucleotide sequence ID" value="NZ_CP097636.1"/>
</dbReference>
<dbReference type="InterPro" id="IPR012675">
    <property type="entry name" value="Beta-grasp_dom_sf"/>
</dbReference>
<accession>A0ABY4SE86</accession>
<name>A0ABY4SE86_AQUTE</name>
<dbReference type="SUPFAM" id="SSF54292">
    <property type="entry name" value="2Fe-2S ferredoxin-like"/>
    <property type="match status" value="1"/>
</dbReference>
<keyword evidence="7" id="KW-0411">Iron-sulfur</keyword>
<evidence type="ECO:0000256" key="2">
    <source>
        <dbReference type="ARBA" id="ARBA00022448"/>
    </source>
</evidence>
<comment type="cofactor">
    <cofactor evidence="8">
        <name>[2Fe-2S] cluster</name>
        <dbReference type="ChEBI" id="CHEBI:190135"/>
    </cofactor>
</comment>
<evidence type="ECO:0000259" key="9">
    <source>
        <dbReference type="PROSITE" id="PS51085"/>
    </source>
</evidence>